<keyword evidence="5 7" id="KW-1133">Transmembrane helix</keyword>
<dbReference type="SUPFAM" id="SSF161098">
    <property type="entry name" value="MetI-like"/>
    <property type="match status" value="1"/>
</dbReference>
<evidence type="ECO:0000256" key="3">
    <source>
        <dbReference type="ARBA" id="ARBA00022475"/>
    </source>
</evidence>
<feature type="domain" description="ABC transmembrane type-1" evidence="8">
    <location>
        <begin position="74"/>
        <end position="291"/>
    </location>
</feature>
<keyword evidence="10" id="KW-1185">Reference proteome</keyword>
<comment type="subcellular location">
    <subcellularLocation>
        <location evidence="1 7">Cell membrane</location>
        <topology evidence="1 7">Multi-pass membrane protein</topology>
    </subcellularLocation>
</comment>
<evidence type="ECO:0000259" key="8">
    <source>
        <dbReference type="PROSITE" id="PS50928"/>
    </source>
</evidence>
<feature type="transmembrane region" description="Helical" evidence="7">
    <location>
        <begin position="158"/>
        <end position="186"/>
    </location>
</feature>
<dbReference type="InterPro" id="IPR000515">
    <property type="entry name" value="MetI-like"/>
</dbReference>
<dbReference type="Proteomes" id="UP000320216">
    <property type="component" value="Chromosome"/>
</dbReference>
<keyword evidence="6 7" id="KW-0472">Membrane</keyword>
<dbReference type="GO" id="GO:0005886">
    <property type="term" value="C:plasma membrane"/>
    <property type="evidence" value="ECO:0007669"/>
    <property type="project" value="UniProtKB-SubCell"/>
</dbReference>
<dbReference type="AlphaFoldDB" id="A0A5B8M8S8"/>
<evidence type="ECO:0000256" key="1">
    <source>
        <dbReference type="ARBA" id="ARBA00004651"/>
    </source>
</evidence>
<evidence type="ECO:0000313" key="9">
    <source>
        <dbReference type="EMBL" id="QDZ16937.1"/>
    </source>
</evidence>
<comment type="similarity">
    <text evidence="7">Belongs to the binding-protein-dependent transport system permease family.</text>
</comment>
<reference evidence="9 10" key="1">
    <citation type="submission" date="2019-07" db="EMBL/GenBank/DDBJ databases">
        <title>Full genome sequence of Humibacter sp. WJ7-1.</title>
        <authorList>
            <person name="Im W.-T."/>
        </authorList>
    </citation>
    <scope>NUCLEOTIDE SEQUENCE [LARGE SCALE GENOMIC DNA]</scope>
    <source>
        <strain evidence="9 10">WJ7-1</strain>
    </source>
</reference>
<dbReference type="OrthoDB" id="145927at2"/>
<evidence type="ECO:0000256" key="2">
    <source>
        <dbReference type="ARBA" id="ARBA00022448"/>
    </source>
</evidence>
<feature type="transmembrane region" description="Helical" evidence="7">
    <location>
        <begin position="12"/>
        <end position="39"/>
    </location>
</feature>
<keyword evidence="3" id="KW-1003">Cell membrane</keyword>
<dbReference type="GO" id="GO:0055085">
    <property type="term" value="P:transmembrane transport"/>
    <property type="evidence" value="ECO:0007669"/>
    <property type="project" value="InterPro"/>
</dbReference>
<evidence type="ECO:0000256" key="4">
    <source>
        <dbReference type="ARBA" id="ARBA00022692"/>
    </source>
</evidence>
<protein>
    <submittedName>
        <fullName evidence="9">Sugar ABC transporter permease</fullName>
    </submittedName>
</protein>
<keyword evidence="2 7" id="KW-0813">Transport</keyword>
<feature type="transmembrane region" description="Helical" evidence="7">
    <location>
        <begin position="207"/>
        <end position="229"/>
    </location>
</feature>
<dbReference type="Pfam" id="PF00528">
    <property type="entry name" value="BPD_transp_1"/>
    <property type="match status" value="1"/>
</dbReference>
<evidence type="ECO:0000313" key="10">
    <source>
        <dbReference type="Proteomes" id="UP000320216"/>
    </source>
</evidence>
<dbReference type="InterPro" id="IPR051393">
    <property type="entry name" value="ABC_transporter_permease"/>
</dbReference>
<evidence type="ECO:0000256" key="5">
    <source>
        <dbReference type="ARBA" id="ARBA00022989"/>
    </source>
</evidence>
<keyword evidence="4 7" id="KW-0812">Transmembrane</keyword>
<dbReference type="PROSITE" id="PS50928">
    <property type="entry name" value="ABC_TM1"/>
    <property type="match status" value="1"/>
</dbReference>
<feature type="transmembrane region" description="Helical" evidence="7">
    <location>
        <begin position="272"/>
        <end position="295"/>
    </location>
</feature>
<gene>
    <name evidence="9" type="ORF">FPZ11_15840</name>
</gene>
<evidence type="ECO:0000256" key="6">
    <source>
        <dbReference type="ARBA" id="ARBA00023136"/>
    </source>
</evidence>
<dbReference type="PANTHER" id="PTHR30193:SF37">
    <property type="entry name" value="INNER MEMBRANE ABC TRANSPORTER PERMEASE PROTEIN YCJO"/>
    <property type="match status" value="1"/>
</dbReference>
<dbReference type="KEGG" id="huw:FPZ11_15840"/>
<feature type="transmembrane region" description="Helical" evidence="7">
    <location>
        <begin position="111"/>
        <end position="131"/>
    </location>
</feature>
<dbReference type="EMBL" id="CP042305">
    <property type="protein sequence ID" value="QDZ16937.1"/>
    <property type="molecule type" value="Genomic_DNA"/>
</dbReference>
<dbReference type="PANTHER" id="PTHR30193">
    <property type="entry name" value="ABC TRANSPORTER PERMEASE PROTEIN"/>
    <property type="match status" value="1"/>
</dbReference>
<evidence type="ECO:0000256" key="7">
    <source>
        <dbReference type="RuleBase" id="RU363032"/>
    </source>
</evidence>
<dbReference type="CDD" id="cd06261">
    <property type="entry name" value="TM_PBP2"/>
    <property type="match status" value="1"/>
</dbReference>
<organism evidence="9 10">
    <name type="scientific">Humibacter ginsenosidimutans</name>
    <dbReference type="NCBI Taxonomy" id="2599293"/>
    <lineage>
        <taxon>Bacteria</taxon>
        <taxon>Bacillati</taxon>
        <taxon>Actinomycetota</taxon>
        <taxon>Actinomycetes</taxon>
        <taxon>Micrococcales</taxon>
        <taxon>Microbacteriaceae</taxon>
        <taxon>Humibacter</taxon>
    </lineage>
</organism>
<proteinExistence type="inferred from homology"/>
<sequence>MTSFPFPRRSPVRISFGIGLAVLTLFGLVPAVGVLVVSFTDLRGLPYLPVDWVGVDNYVTFFSPAKWPDSLNALQNTVIFAFASTVVQIVVALAIALLLNRPLRGRNVYRAVVFMPTVLGVTVTGLVWSLMFNVSGGPAKSLFALFGAQSAFFGDPHLALSLVILVQIWMVVGISVIIFLAGLQAVPEELYEAAAIDGATPWKRFRWVTVPMLAPSITANVLLGIVNALQSYQLTFVLTGPNNRSTQVLSLLVYVQGFGGASGTTLSQSQGYAAAVSMVQFVLVAVVSLIALVILRRREAKL</sequence>
<dbReference type="InterPro" id="IPR035906">
    <property type="entry name" value="MetI-like_sf"/>
</dbReference>
<feature type="transmembrane region" description="Helical" evidence="7">
    <location>
        <begin position="78"/>
        <end position="99"/>
    </location>
</feature>
<dbReference type="Gene3D" id="1.10.3720.10">
    <property type="entry name" value="MetI-like"/>
    <property type="match status" value="1"/>
</dbReference>
<name>A0A5B8M8S8_9MICO</name>
<accession>A0A5B8M8S8</accession>